<dbReference type="Pfam" id="PF04307">
    <property type="entry name" value="YdjM"/>
    <property type="match status" value="1"/>
</dbReference>
<dbReference type="EMBL" id="CP001687">
    <property type="protein sequence ID" value="ACV12981.1"/>
    <property type="molecule type" value="Genomic_DNA"/>
</dbReference>
<dbReference type="STRING" id="519442.Huta_2820"/>
<feature type="transmembrane region" description="Helical" evidence="1">
    <location>
        <begin position="288"/>
        <end position="310"/>
    </location>
</feature>
<feature type="transmembrane region" description="Helical" evidence="1">
    <location>
        <begin position="111"/>
        <end position="144"/>
    </location>
</feature>
<protein>
    <submittedName>
        <fullName evidence="2">Membrane-bound metal-dependent hydrolase</fullName>
    </submittedName>
</protein>
<dbReference type="AlphaFoldDB" id="C7NR68"/>
<dbReference type="InterPro" id="IPR007404">
    <property type="entry name" value="YdjM-like"/>
</dbReference>
<keyword evidence="2" id="KW-0378">Hydrolase</keyword>
<reference evidence="2 3" key="1">
    <citation type="journal article" date="2009" name="Stand. Genomic Sci.">
        <title>Complete genome sequence of Halorhabdus utahensis type strain (AX-2).</title>
        <authorList>
            <person name="Anderson I."/>
            <person name="Tindall B.J."/>
            <person name="Pomrenke H."/>
            <person name="Goker M."/>
            <person name="Lapidus A."/>
            <person name="Nolan M."/>
            <person name="Copeland A."/>
            <person name="Glavina Del Rio T."/>
            <person name="Chen F."/>
            <person name="Tice H."/>
            <person name="Cheng J.F."/>
            <person name="Lucas S."/>
            <person name="Chertkov O."/>
            <person name="Bruce D."/>
            <person name="Brettin T."/>
            <person name="Detter J.C."/>
            <person name="Han C."/>
            <person name="Goodwin L."/>
            <person name="Land M."/>
            <person name="Hauser L."/>
            <person name="Chang Y.J."/>
            <person name="Jeffries C.D."/>
            <person name="Pitluck S."/>
            <person name="Pati A."/>
            <person name="Mavromatis K."/>
            <person name="Ivanova N."/>
            <person name="Ovchinnikova G."/>
            <person name="Chen A."/>
            <person name="Palaniappan K."/>
            <person name="Chain P."/>
            <person name="Rohde M."/>
            <person name="Bristow J."/>
            <person name="Eisen J.A."/>
            <person name="Markowitz V."/>
            <person name="Hugenholtz P."/>
            <person name="Kyrpides N.C."/>
            <person name="Klenk H.P."/>
        </authorList>
    </citation>
    <scope>NUCLEOTIDE SEQUENCE [LARGE SCALE GENOMIC DNA]</scope>
    <source>
        <strain evidence="3">DSM 12940 / JCM 11049 / AX-2</strain>
    </source>
</reference>
<feature type="transmembrane region" description="Helical" evidence="1">
    <location>
        <begin position="33"/>
        <end position="50"/>
    </location>
</feature>
<dbReference type="HOGENOM" id="CLU_843631_0_0_2"/>
<feature type="transmembrane region" description="Helical" evidence="1">
    <location>
        <begin position="156"/>
        <end position="181"/>
    </location>
</feature>
<dbReference type="RefSeq" id="WP_015790543.1">
    <property type="nucleotide sequence ID" value="NC_013158.1"/>
</dbReference>
<evidence type="ECO:0000313" key="3">
    <source>
        <dbReference type="Proteomes" id="UP000002071"/>
    </source>
</evidence>
<keyword evidence="1" id="KW-1133">Transmembrane helix</keyword>
<keyword evidence="3" id="KW-1185">Reference proteome</keyword>
<feature type="transmembrane region" description="Helical" evidence="1">
    <location>
        <begin position="235"/>
        <end position="252"/>
    </location>
</feature>
<keyword evidence="1" id="KW-0472">Membrane</keyword>
<feature type="transmembrane region" description="Helical" evidence="1">
    <location>
        <begin position="88"/>
        <end position="105"/>
    </location>
</feature>
<dbReference type="Proteomes" id="UP000002071">
    <property type="component" value="Chromosome"/>
</dbReference>
<dbReference type="OrthoDB" id="313450at2157"/>
<accession>C7NR68</accession>
<organism evidence="2 3">
    <name type="scientific">Halorhabdus utahensis (strain DSM 12940 / JCM 11049 / AX-2)</name>
    <dbReference type="NCBI Taxonomy" id="519442"/>
    <lineage>
        <taxon>Archaea</taxon>
        <taxon>Methanobacteriati</taxon>
        <taxon>Methanobacteriota</taxon>
        <taxon>Stenosarchaea group</taxon>
        <taxon>Halobacteria</taxon>
        <taxon>Halobacteriales</taxon>
        <taxon>Haloarculaceae</taxon>
        <taxon>Halorhabdus</taxon>
    </lineage>
</organism>
<dbReference type="eggNOG" id="arCOG04562">
    <property type="taxonomic scope" value="Archaea"/>
</dbReference>
<feature type="transmembrane region" description="Helical" evidence="1">
    <location>
        <begin position="201"/>
        <end position="223"/>
    </location>
</feature>
<dbReference type="KEGG" id="hut:Huta_2820"/>
<evidence type="ECO:0000256" key="1">
    <source>
        <dbReference type="SAM" id="Phobius"/>
    </source>
</evidence>
<gene>
    <name evidence="2" type="ordered locus">Huta_2820</name>
</gene>
<name>C7NR68_HALUD</name>
<keyword evidence="1" id="KW-0812">Transmembrane</keyword>
<feature type="transmembrane region" description="Helical" evidence="1">
    <location>
        <begin position="258"/>
        <end position="276"/>
    </location>
</feature>
<dbReference type="GeneID" id="8385127"/>
<sequence length="311" mass="32128">MFVGHAFLAFGIVAVLARRFGPAERLSLRGVTVRYAVVAGLAAALFASLPDVDVAHAAFQVVTLPEGSTAFDHFWTATGERHRTTTHSLVVAVLASAGFAVWTVRRWAGAIILTGVIAIAALTGGVVGGGVMALFGVAGVLITIGATRIGLSSRSVFATAALGLAVHPFTDLLTGVPPSFFSPWEITVFAGRIEPFTDVTLNLLVAFGAEIGVIWFGIVVGLALRGIDPRQHVHVAAMLGVGYAPMAFVLDSPSVDNAAWFVGTILPVSAIGLVGVKRQLTGDRVVTVVLTGLAAITAAWFGFGVAFVVAA</sequence>
<dbReference type="GO" id="GO:0016787">
    <property type="term" value="F:hydrolase activity"/>
    <property type="evidence" value="ECO:0007669"/>
    <property type="project" value="UniProtKB-KW"/>
</dbReference>
<proteinExistence type="predicted"/>
<evidence type="ECO:0000313" key="2">
    <source>
        <dbReference type="EMBL" id="ACV12981.1"/>
    </source>
</evidence>